<feature type="chain" id="PRO_5045417811" evidence="1">
    <location>
        <begin position="28"/>
        <end position="114"/>
    </location>
</feature>
<gene>
    <name evidence="2" type="ORF">ACFP1Z_07165</name>
</gene>
<evidence type="ECO:0000313" key="3">
    <source>
        <dbReference type="Proteomes" id="UP001596083"/>
    </source>
</evidence>
<dbReference type="EMBL" id="JBHSPB010000003">
    <property type="protein sequence ID" value="MFC5719952.1"/>
    <property type="molecule type" value="Genomic_DNA"/>
</dbReference>
<reference evidence="3" key="1">
    <citation type="journal article" date="2019" name="Int. J. Syst. Evol. Microbiol.">
        <title>The Global Catalogue of Microorganisms (GCM) 10K type strain sequencing project: providing services to taxonomists for standard genome sequencing and annotation.</title>
        <authorList>
            <consortium name="The Broad Institute Genomics Platform"/>
            <consortium name="The Broad Institute Genome Sequencing Center for Infectious Disease"/>
            <person name="Wu L."/>
            <person name="Ma J."/>
        </authorList>
    </citation>
    <scope>NUCLEOTIDE SEQUENCE [LARGE SCALE GENOMIC DNA]</scope>
    <source>
        <strain evidence="3">CGMCC 4.7304</strain>
    </source>
</reference>
<evidence type="ECO:0000313" key="2">
    <source>
        <dbReference type="EMBL" id="MFC5719952.1"/>
    </source>
</evidence>
<evidence type="ECO:0000256" key="1">
    <source>
        <dbReference type="SAM" id="SignalP"/>
    </source>
</evidence>
<protein>
    <submittedName>
        <fullName evidence="2">Uncharacterized protein</fullName>
    </submittedName>
</protein>
<accession>A0ABW0YUS5</accession>
<dbReference type="RefSeq" id="WP_390315041.1">
    <property type="nucleotide sequence ID" value="NZ_JBHSPB010000003.1"/>
</dbReference>
<proteinExistence type="predicted"/>
<name>A0ABW0YUS5_9ACTN</name>
<keyword evidence="3" id="KW-1185">Reference proteome</keyword>
<comment type="caution">
    <text evidence="2">The sequence shown here is derived from an EMBL/GenBank/DDBJ whole genome shotgun (WGS) entry which is preliminary data.</text>
</comment>
<sequence>MRKSTARGLAGLAIGGVALLGASPAFAMEAYSPSGRAHAFTTSSDRAVKLEQLGLGMSHADYYRTTDPNEPYHLWNKGGIGTTASSGVGNTVVKLRVCNWVKDNNDECGKYVNH</sequence>
<dbReference type="Proteomes" id="UP001596083">
    <property type="component" value="Unassembled WGS sequence"/>
</dbReference>
<keyword evidence="1" id="KW-0732">Signal</keyword>
<organism evidence="2 3">
    <name type="scientific">Streptomyces gamaensis</name>
    <dbReference type="NCBI Taxonomy" id="1763542"/>
    <lineage>
        <taxon>Bacteria</taxon>
        <taxon>Bacillati</taxon>
        <taxon>Actinomycetota</taxon>
        <taxon>Actinomycetes</taxon>
        <taxon>Kitasatosporales</taxon>
        <taxon>Streptomycetaceae</taxon>
        <taxon>Streptomyces</taxon>
    </lineage>
</organism>
<feature type="signal peptide" evidence="1">
    <location>
        <begin position="1"/>
        <end position="27"/>
    </location>
</feature>